<proteinExistence type="inferred from homology"/>
<comment type="similarity">
    <text evidence="1">Belongs to the DNA polymerase type-B family.</text>
</comment>
<protein>
    <recommendedName>
        <fullName evidence="2">DNA-directed DNA polymerase</fullName>
        <ecNumber evidence="2">2.7.7.7</ecNumber>
    </recommendedName>
</protein>
<accession>A0A7D5A061</accession>
<name>A0A7D5A061_9VIRU</name>
<evidence type="ECO:0000256" key="8">
    <source>
        <dbReference type="ARBA" id="ARBA00049244"/>
    </source>
</evidence>
<organism evidence="10">
    <name type="scientific">Vesanto virus</name>
    <dbReference type="NCBI Taxonomy" id="1955786"/>
    <lineage>
        <taxon>Viruses</taxon>
        <taxon>Monodnaviria</taxon>
        <taxon>Shotokuvirae</taxon>
        <taxon>Cossaviricota</taxon>
        <taxon>Mouviricetes</taxon>
        <taxon>Polivirales</taxon>
        <taxon>Bidnaviridae</taxon>
    </lineage>
</organism>
<evidence type="ECO:0000256" key="2">
    <source>
        <dbReference type="ARBA" id="ARBA00012417"/>
    </source>
</evidence>
<dbReference type="Gene3D" id="3.30.420.10">
    <property type="entry name" value="Ribonuclease H-like superfamily/Ribonuclease H"/>
    <property type="match status" value="1"/>
</dbReference>
<dbReference type="Pfam" id="PF03175">
    <property type="entry name" value="DNA_pol_B_2"/>
    <property type="match status" value="1"/>
</dbReference>
<sequence>MEQTTKQYTFIYAFKAEDGEKIRSLLIELGQKMSWCSVQLQMGVICVNSKEKEQEIVQYVGPIQHLSNKHNSEICDYWIDKESAQLESLQGSGWVYKEATFKKLIVSVYQHEIFMVPRGYKERWCREVTKEILLQSNFINITKDLSTVRSGKKLITSALNKCREEENWQKKLFVYYVTTKRKYNECGKNKLSEHEELLAWMQKHREESNILTKFAKSNQICFIQCLEMPYARPLNKIGDDRNKQFFYVIDQHGEYKLYQPKKQQTETLVNYCSRCDSLHITKHKCPREKELKLSNSAFANNYNKIDLMQRNKLTPADFQQPDFVGFCSFDCETRKDENGYEKLSCICATAKDWRNDEFKWITSRTLSTFLTQMLDLYSGEEIDCNIKCEVASCKTSAQISWHDFDSDEPFKVCKEHYKGTFQRIQVFAHNFAGFDAHIILRHWNECEGWLLTNQKCRNSMRFEELEFRHEEHLNIVFCFRDSTKYVSMSLDKFEKAMRVRETFEQNKQLNRYSLPLRKIAFPMYGEHAEAIEAGTFSFENHFGGQLSQLIDCAYFADVMQGGVERGQQCFRSYWNVALSKKQQYDLLEMVYCGSDSFILLFALAQLSEEFRRFTSIDVPARREMERQYFDTKERRFIAKRIEVVEGLYPGINLLRYYSMPAAALGFVKMFNLLHDAGDLRGFQNCPSVDMYRDVMGALRGGLATPFHRYAHYSQGPILPTDVNGLYSFCMLQPMPNVFVGEFHLTDLEDLPAELRDEKRFCYELCYDVAYPEELTSDRVHLAFPAIFHHLELGDSKKLVASMLPQTNYRSSNALHDFYAKMGLRTTIHSVKVYTAERCLSEAIKYLNEQQMLAVSARDKARAQIFKFIKNSLYGKMCENASKQCTYKLNTNSSTTRSDQFKLANSFYAPPCKSNFSCKYYSDRSQFNATPSNNSFLGSTNFSLPFNSFISNSQMVRFEQHTKVELLHSLAAPKKISANNVRGMFILDYAKIHLLGFAHKLLRAFPNIRLLYTDTDSLKIQKYIPRQEDELTEFFPRWEQARFIRDLRRCFPDLVDMPIEEDIPGQFCNLMQGEDIEPTQFRILPPSKQVGLFSLELELDEIIKEFLALVAKSHATLSSHCSQVHQKGLPNSALVDGERINFNHYLAAYASEEATTCTIPTYFKKTQFGLSIGPVNKNTITLPTHNKFKYTNKFYNERYEPYK</sequence>
<dbReference type="InterPro" id="IPR017964">
    <property type="entry name" value="DNA-dir_DNA_pol_B_CS"/>
</dbReference>
<keyword evidence="5" id="KW-0235">DNA replication</keyword>
<dbReference type="SUPFAM" id="SSF53098">
    <property type="entry name" value="Ribonuclease H-like"/>
    <property type="match status" value="1"/>
</dbReference>
<evidence type="ECO:0000256" key="3">
    <source>
        <dbReference type="ARBA" id="ARBA00022679"/>
    </source>
</evidence>
<dbReference type="EMBL" id="MT496872">
    <property type="protein sequence ID" value="QKT21520.1"/>
    <property type="molecule type" value="Genomic_DNA"/>
</dbReference>
<dbReference type="GO" id="GO:0003887">
    <property type="term" value="F:DNA-directed DNA polymerase activity"/>
    <property type="evidence" value="ECO:0007669"/>
    <property type="project" value="UniProtKB-KW"/>
</dbReference>
<dbReference type="PROSITE" id="PS00116">
    <property type="entry name" value="DNA_POLYMERASE_B"/>
    <property type="match status" value="1"/>
</dbReference>
<dbReference type="GO" id="GO:0003677">
    <property type="term" value="F:DNA binding"/>
    <property type="evidence" value="ECO:0007669"/>
    <property type="project" value="UniProtKB-KW"/>
</dbReference>
<comment type="catalytic activity">
    <reaction evidence="8">
        <text>DNA(n) + a 2'-deoxyribonucleoside 5'-triphosphate = DNA(n+1) + diphosphate</text>
        <dbReference type="Rhea" id="RHEA:22508"/>
        <dbReference type="Rhea" id="RHEA-COMP:17339"/>
        <dbReference type="Rhea" id="RHEA-COMP:17340"/>
        <dbReference type="ChEBI" id="CHEBI:33019"/>
        <dbReference type="ChEBI" id="CHEBI:61560"/>
        <dbReference type="ChEBI" id="CHEBI:173112"/>
        <dbReference type="EC" id="2.7.7.7"/>
    </reaction>
</comment>
<evidence type="ECO:0000256" key="7">
    <source>
        <dbReference type="ARBA" id="ARBA00023125"/>
    </source>
</evidence>
<dbReference type="SUPFAM" id="SSF56672">
    <property type="entry name" value="DNA/RNA polymerases"/>
    <property type="match status" value="1"/>
</dbReference>
<feature type="domain" description="DNA-directed DNA polymerase family B mitochondria/virus" evidence="9">
    <location>
        <begin position="649"/>
        <end position="935"/>
    </location>
</feature>
<evidence type="ECO:0000256" key="6">
    <source>
        <dbReference type="ARBA" id="ARBA00022932"/>
    </source>
</evidence>
<keyword evidence="3" id="KW-0808">Transferase</keyword>
<keyword evidence="4" id="KW-0548">Nucleotidyltransferase</keyword>
<reference evidence="10" key="1">
    <citation type="journal article" date="2021" name="Virus">
        <title>The discovery, distribution and diversity of DNA viruses associated with Drosophila melanogaster in Europe.</title>
        <authorList>
            <person name="Wallace M.A."/>
            <person name="Coffman K.A."/>
            <person name="Gilbert C."/>
            <person name="Ravindran S."/>
            <person name="Albery G.F."/>
            <person name="Abbott J."/>
            <person name="Argyridou E."/>
            <person name="Bellosta P."/>
            <person name="Betancourt A.J."/>
            <person name="Colinet H."/>
            <person name="Eric K."/>
            <person name="Glaser-Schmitt A."/>
            <person name="Grath S."/>
            <person name="Jelic M."/>
            <person name="Kankare M."/>
            <person name="Kozeretska I."/>
            <person name="Loeschcke V."/>
            <person name="Montchamp-Moreau C."/>
            <person name="Ometto L."/>
            <person name="Onder B.S."/>
            <person name="Orengo D.J."/>
            <person name="Parsch J."/>
            <person name="Pascual M."/>
            <person name="Patenkovic A."/>
            <person name="Puerma E."/>
            <person name="Ritchie M.G."/>
            <person name="Rota-Stabelli O."/>
            <person name="Schou M.F."/>
            <person name="Serga S.V."/>
            <person name="Stamenkovic-Radak M."/>
            <person name="Tanaskovic M."/>
            <person name="Veselinovic M.S."/>
            <person name="Vieira J."/>
            <person name="Vieira C.P."/>
            <person name="Kapun M."/>
            <person name="Flatt T."/>
            <person name="Gonzalez J."/>
            <person name="Staubach F."/>
            <person name="Obbard D.J."/>
        </authorList>
    </citation>
    <scope>NUCLEOTIDE SEQUENCE</scope>
    <source>
        <strain evidence="10">Vesanto_FR_Got_15_48</strain>
    </source>
</reference>
<dbReference type="InterPro" id="IPR004868">
    <property type="entry name" value="DNA-dir_DNA_pol_B_mt/vir"/>
</dbReference>
<dbReference type="InterPro" id="IPR036397">
    <property type="entry name" value="RNaseH_sf"/>
</dbReference>
<dbReference type="EC" id="2.7.7.7" evidence="2"/>
<keyword evidence="6" id="KW-0239">DNA-directed DNA polymerase</keyword>
<dbReference type="InterPro" id="IPR012337">
    <property type="entry name" value="RNaseH-like_sf"/>
</dbReference>
<evidence type="ECO:0000256" key="4">
    <source>
        <dbReference type="ARBA" id="ARBA00022695"/>
    </source>
</evidence>
<dbReference type="GO" id="GO:0000166">
    <property type="term" value="F:nucleotide binding"/>
    <property type="evidence" value="ECO:0007669"/>
    <property type="project" value="InterPro"/>
</dbReference>
<dbReference type="InterPro" id="IPR043502">
    <property type="entry name" value="DNA/RNA_pol_sf"/>
</dbReference>
<dbReference type="GO" id="GO:0006260">
    <property type="term" value="P:DNA replication"/>
    <property type="evidence" value="ECO:0007669"/>
    <property type="project" value="UniProtKB-KW"/>
</dbReference>
<evidence type="ECO:0000313" key="10">
    <source>
        <dbReference type="EMBL" id="QKT21520.1"/>
    </source>
</evidence>
<evidence type="ECO:0000256" key="1">
    <source>
        <dbReference type="ARBA" id="ARBA00005755"/>
    </source>
</evidence>
<evidence type="ECO:0000256" key="5">
    <source>
        <dbReference type="ARBA" id="ARBA00022705"/>
    </source>
</evidence>
<evidence type="ECO:0000259" key="9">
    <source>
        <dbReference type="Pfam" id="PF03175"/>
    </source>
</evidence>
<keyword evidence="7" id="KW-0238">DNA-binding</keyword>